<feature type="transmembrane region" description="Helical" evidence="1">
    <location>
        <begin position="6"/>
        <end position="30"/>
    </location>
</feature>
<feature type="transmembrane region" description="Helical" evidence="1">
    <location>
        <begin position="98"/>
        <end position="116"/>
    </location>
</feature>
<dbReference type="EMBL" id="FUXB01000005">
    <property type="protein sequence ID" value="SJZ73463.1"/>
    <property type="molecule type" value="Genomic_DNA"/>
</dbReference>
<dbReference type="RefSeq" id="WP_078925600.1">
    <property type="nucleotide sequence ID" value="NZ_FUXB01000005.1"/>
</dbReference>
<evidence type="ECO:0000313" key="2">
    <source>
        <dbReference type="EMBL" id="SJZ73463.1"/>
    </source>
</evidence>
<dbReference type="GeneID" id="70584333"/>
<dbReference type="AlphaFoldDB" id="A0A1T4N2F4"/>
<keyword evidence="1" id="KW-0812">Transmembrane</keyword>
<keyword evidence="3" id="KW-1185">Reference proteome</keyword>
<evidence type="ECO:0000313" key="3">
    <source>
        <dbReference type="Proteomes" id="UP000190834"/>
    </source>
</evidence>
<evidence type="ECO:0000256" key="1">
    <source>
        <dbReference type="SAM" id="Phobius"/>
    </source>
</evidence>
<gene>
    <name evidence="2" type="ORF">SAMN02745782_01188</name>
</gene>
<keyword evidence="1" id="KW-0472">Membrane</keyword>
<protein>
    <submittedName>
        <fullName evidence="2">Uncharacterized protein</fullName>
    </submittedName>
</protein>
<keyword evidence="1" id="KW-1133">Transmembrane helix</keyword>
<dbReference type="OrthoDB" id="7076168at2"/>
<dbReference type="STRING" id="1123491.SAMN02745782_01188"/>
<organism evidence="2 3">
    <name type="scientific">Vibrio cincinnatiensis DSM 19608</name>
    <dbReference type="NCBI Taxonomy" id="1123491"/>
    <lineage>
        <taxon>Bacteria</taxon>
        <taxon>Pseudomonadati</taxon>
        <taxon>Pseudomonadota</taxon>
        <taxon>Gammaproteobacteria</taxon>
        <taxon>Vibrionales</taxon>
        <taxon>Vibrionaceae</taxon>
        <taxon>Vibrio</taxon>
    </lineage>
</organism>
<name>A0A1T4N2F4_VIBCI</name>
<proteinExistence type="predicted"/>
<accession>A0A1T4N2F4</accession>
<sequence length="117" mass="13541">MENAPLWYSFVVGFFGLLAMLMWLLGVFLVTPSIDRKLRATGEDEVSQVVKWPFRTMVYLYNIGMPMGMLNSPGIVLCFNCDRQQEVATPLQRWICRIYILSVVLMMLTMLLANLIW</sequence>
<reference evidence="3" key="1">
    <citation type="submission" date="2017-02" db="EMBL/GenBank/DDBJ databases">
        <authorList>
            <person name="Varghese N."/>
            <person name="Submissions S."/>
        </authorList>
    </citation>
    <scope>NUCLEOTIDE SEQUENCE [LARGE SCALE GENOMIC DNA]</scope>
    <source>
        <strain evidence="3">DSM 19608</strain>
    </source>
</reference>
<dbReference type="Proteomes" id="UP000190834">
    <property type="component" value="Unassembled WGS sequence"/>
</dbReference>